<evidence type="ECO:0000313" key="3">
    <source>
        <dbReference type="Proteomes" id="UP000318017"/>
    </source>
</evidence>
<dbReference type="Proteomes" id="UP000318017">
    <property type="component" value="Chromosome"/>
</dbReference>
<feature type="transmembrane region" description="Helical" evidence="1">
    <location>
        <begin position="34"/>
        <end position="55"/>
    </location>
</feature>
<keyword evidence="1" id="KW-0812">Transmembrane</keyword>
<dbReference type="KEGG" id="ahel:Q31a_41890"/>
<accession>A0A518GB68</accession>
<evidence type="ECO:0000256" key="1">
    <source>
        <dbReference type="SAM" id="Phobius"/>
    </source>
</evidence>
<keyword evidence="3" id="KW-1185">Reference proteome</keyword>
<protein>
    <submittedName>
        <fullName evidence="2">Uncharacterized protein</fullName>
    </submittedName>
</protein>
<organism evidence="2 3">
    <name type="scientific">Aureliella helgolandensis</name>
    <dbReference type="NCBI Taxonomy" id="2527968"/>
    <lineage>
        <taxon>Bacteria</taxon>
        <taxon>Pseudomonadati</taxon>
        <taxon>Planctomycetota</taxon>
        <taxon>Planctomycetia</taxon>
        <taxon>Pirellulales</taxon>
        <taxon>Pirellulaceae</taxon>
        <taxon>Aureliella</taxon>
    </lineage>
</organism>
<keyword evidence="1" id="KW-0472">Membrane</keyword>
<keyword evidence="1" id="KW-1133">Transmembrane helix</keyword>
<gene>
    <name evidence="2" type="ORF">Q31a_41890</name>
</gene>
<proteinExistence type="predicted"/>
<evidence type="ECO:0000313" key="2">
    <source>
        <dbReference type="EMBL" id="QDV25861.1"/>
    </source>
</evidence>
<dbReference type="EMBL" id="CP036298">
    <property type="protein sequence ID" value="QDV25861.1"/>
    <property type="molecule type" value="Genomic_DNA"/>
</dbReference>
<sequence length="69" mass="7631">MQDLQSKNFTVHRAAANDVHFKFRAVRGSLCNGLLCYVASWVALPIGCSFAGAVFPETDDEQKPRDDQS</sequence>
<name>A0A518GB68_9BACT</name>
<reference evidence="2 3" key="1">
    <citation type="submission" date="2019-02" db="EMBL/GenBank/DDBJ databases">
        <title>Deep-cultivation of Planctomycetes and their phenomic and genomic characterization uncovers novel biology.</title>
        <authorList>
            <person name="Wiegand S."/>
            <person name="Jogler M."/>
            <person name="Boedeker C."/>
            <person name="Pinto D."/>
            <person name="Vollmers J."/>
            <person name="Rivas-Marin E."/>
            <person name="Kohn T."/>
            <person name="Peeters S.H."/>
            <person name="Heuer A."/>
            <person name="Rast P."/>
            <person name="Oberbeckmann S."/>
            <person name="Bunk B."/>
            <person name="Jeske O."/>
            <person name="Meyerdierks A."/>
            <person name="Storesund J.E."/>
            <person name="Kallscheuer N."/>
            <person name="Luecker S."/>
            <person name="Lage O.M."/>
            <person name="Pohl T."/>
            <person name="Merkel B.J."/>
            <person name="Hornburger P."/>
            <person name="Mueller R.-W."/>
            <person name="Bruemmer F."/>
            <person name="Labrenz M."/>
            <person name="Spormann A.M."/>
            <person name="Op den Camp H."/>
            <person name="Overmann J."/>
            <person name="Amann R."/>
            <person name="Jetten M.S.M."/>
            <person name="Mascher T."/>
            <person name="Medema M.H."/>
            <person name="Devos D.P."/>
            <person name="Kaster A.-K."/>
            <person name="Ovreas L."/>
            <person name="Rohde M."/>
            <person name="Galperin M.Y."/>
            <person name="Jogler C."/>
        </authorList>
    </citation>
    <scope>NUCLEOTIDE SEQUENCE [LARGE SCALE GENOMIC DNA]</scope>
    <source>
        <strain evidence="2 3">Q31a</strain>
    </source>
</reference>
<dbReference type="AlphaFoldDB" id="A0A518GB68"/>